<feature type="transmembrane region" description="Helical" evidence="1">
    <location>
        <begin position="34"/>
        <end position="54"/>
    </location>
</feature>
<evidence type="ECO:0000256" key="1">
    <source>
        <dbReference type="SAM" id="Phobius"/>
    </source>
</evidence>
<dbReference type="RefSeq" id="WP_133629344.1">
    <property type="nucleotide sequence ID" value="NZ_SOAZ01000035.1"/>
</dbReference>
<keyword evidence="3" id="KW-1185">Reference proteome</keyword>
<dbReference type="AlphaFoldDB" id="A0A4R7K810"/>
<protein>
    <submittedName>
        <fullName evidence="2">Uncharacterized protein</fullName>
    </submittedName>
</protein>
<keyword evidence="1" id="KW-1133">Transmembrane helix</keyword>
<keyword evidence="1" id="KW-0812">Transmembrane</keyword>
<comment type="caution">
    <text evidence="2">The sequence shown here is derived from an EMBL/GenBank/DDBJ whole genome shotgun (WGS) entry which is preliminary data.</text>
</comment>
<dbReference type="EMBL" id="SOAZ01000035">
    <property type="protein sequence ID" value="TDT46104.1"/>
    <property type="molecule type" value="Genomic_DNA"/>
</dbReference>
<dbReference type="Proteomes" id="UP000295325">
    <property type="component" value="Unassembled WGS sequence"/>
</dbReference>
<organism evidence="2 3">
    <name type="scientific">Fonticella tunisiensis</name>
    <dbReference type="NCBI Taxonomy" id="1096341"/>
    <lineage>
        <taxon>Bacteria</taxon>
        <taxon>Bacillati</taxon>
        <taxon>Bacillota</taxon>
        <taxon>Clostridia</taxon>
        <taxon>Eubacteriales</taxon>
        <taxon>Clostridiaceae</taxon>
        <taxon>Fonticella</taxon>
    </lineage>
</organism>
<feature type="transmembrane region" description="Helical" evidence="1">
    <location>
        <begin position="101"/>
        <end position="121"/>
    </location>
</feature>
<evidence type="ECO:0000313" key="2">
    <source>
        <dbReference type="EMBL" id="TDT46104.1"/>
    </source>
</evidence>
<name>A0A4R7K810_9CLOT</name>
<feature type="transmembrane region" description="Helical" evidence="1">
    <location>
        <begin position="66"/>
        <end position="89"/>
    </location>
</feature>
<accession>A0A4R7K810</accession>
<reference evidence="2 3" key="1">
    <citation type="submission" date="2019-03" db="EMBL/GenBank/DDBJ databases">
        <title>Genomic Encyclopedia of Type Strains, Phase IV (KMG-IV): sequencing the most valuable type-strain genomes for metagenomic binning, comparative biology and taxonomic classification.</title>
        <authorList>
            <person name="Goeker M."/>
        </authorList>
    </citation>
    <scope>NUCLEOTIDE SEQUENCE [LARGE SCALE GENOMIC DNA]</scope>
    <source>
        <strain evidence="2 3">DSM 24455</strain>
    </source>
</reference>
<gene>
    <name evidence="2" type="ORF">EDD71_1359</name>
</gene>
<proteinExistence type="predicted"/>
<keyword evidence="1" id="KW-0472">Membrane</keyword>
<evidence type="ECO:0000313" key="3">
    <source>
        <dbReference type="Proteomes" id="UP000295325"/>
    </source>
</evidence>
<feature type="transmembrane region" description="Helical" evidence="1">
    <location>
        <begin position="6"/>
        <end position="22"/>
    </location>
</feature>
<sequence>MFGLVFVLSLAASAAYVNIKIINDTERNKNRDGIRFLLIFLDIIGTFLILKFYNTLTDGVQIEFSGAIRFMLMISGFAALFITSAKLIVLLKRYSAARKGLNFIVILDFVISIVILGLYFIV</sequence>